<dbReference type="AlphaFoldDB" id="A0A7V2T317"/>
<protein>
    <submittedName>
        <fullName evidence="2">Uncharacterized protein</fullName>
    </submittedName>
</protein>
<evidence type="ECO:0000313" key="2">
    <source>
        <dbReference type="EMBL" id="HFC92529.1"/>
    </source>
</evidence>
<reference evidence="2" key="1">
    <citation type="journal article" date="2020" name="mSystems">
        <title>Genome- and Community-Level Interaction Insights into Carbon Utilization and Element Cycling Functions of Hydrothermarchaeota in Hydrothermal Sediment.</title>
        <authorList>
            <person name="Zhou Z."/>
            <person name="Liu Y."/>
            <person name="Xu W."/>
            <person name="Pan J."/>
            <person name="Luo Z.H."/>
            <person name="Li M."/>
        </authorList>
    </citation>
    <scope>NUCLEOTIDE SEQUENCE [LARGE SCALE GENOMIC DNA]</scope>
    <source>
        <strain evidence="2">HyVt-493</strain>
    </source>
</reference>
<keyword evidence="1" id="KW-1133">Transmembrane helix</keyword>
<gene>
    <name evidence="2" type="ORF">ENJ51_06925</name>
</gene>
<comment type="caution">
    <text evidence="2">The sequence shown here is derived from an EMBL/GenBank/DDBJ whole genome shotgun (WGS) entry which is preliminary data.</text>
</comment>
<organism evidence="2">
    <name type="scientific">Leucothrix mucor</name>
    <dbReference type="NCBI Taxonomy" id="45248"/>
    <lineage>
        <taxon>Bacteria</taxon>
        <taxon>Pseudomonadati</taxon>
        <taxon>Pseudomonadota</taxon>
        <taxon>Gammaproteobacteria</taxon>
        <taxon>Thiotrichales</taxon>
        <taxon>Thiotrichaceae</taxon>
        <taxon>Leucothrix</taxon>
    </lineage>
</organism>
<name>A0A7V2T317_LEUMU</name>
<dbReference type="Proteomes" id="UP000885750">
    <property type="component" value="Unassembled WGS sequence"/>
</dbReference>
<sequence>MASRASRYARYLPEKKLDISLFPFLSIFLSVMGVLSFINILSSIHSPQKIEIATELEQGYKVAFQMFSLPDGIIIVPPVKRLKEFQQVVTTASVRDEVAAIIVQREQFIANIKAYKGDLNDFAVAPDVDNIVDLLKEIRFINEEAMKHNFLYEEFILFGIYPNGGKAYHKVRDVMAYSDDAASISIGLEPLDANWTLNINGTPTLESGHSKQQGAQ</sequence>
<keyword evidence="1" id="KW-0472">Membrane</keyword>
<proteinExistence type="predicted"/>
<keyword evidence="1" id="KW-0812">Transmembrane</keyword>
<feature type="transmembrane region" description="Helical" evidence="1">
    <location>
        <begin position="21"/>
        <end position="41"/>
    </location>
</feature>
<accession>A0A7V2T317</accession>
<dbReference type="EMBL" id="DRMS01000258">
    <property type="protein sequence ID" value="HFC92529.1"/>
    <property type="molecule type" value="Genomic_DNA"/>
</dbReference>
<evidence type="ECO:0000256" key="1">
    <source>
        <dbReference type="SAM" id="Phobius"/>
    </source>
</evidence>